<dbReference type="KEGG" id="lpk:LACPI_1711"/>
<sequence length="240" mass="27384">MKTQKYVTIANILRNKILSGEYPVKSKLPYEREMIAKFKASKMTIKKATDILVDEGMITKIKAKGTFVNDFAEGSLDQMKQGNYFRGLTALYADITLTSHVLVFEVIPSDAFISDKLNLSINTAVYHIKRVRIKDEQPFVVEEIWMPASLIVNLKRVHVEHSIYEYIEQQLGYIIDKSHRRIEVHTANETDAALLQIAIGQPVILARQTGRFSTGQVFEYSKATHLGETFSMDVILTRRN</sequence>
<dbReference type="PANTHER" id="PTHR44846">
    <property type="entry name" value="MANNOSYL-D-GLYCERATE TRANSPORT/METABOLISM SYSTEM REPRESSOR MNGR-RELATED"/>
    <property type="match status" value="1"/>
</dbReference>
<dbReference type="SMART" id="SM00345">
    <property type="entry name" value="HTH_GNTR"/>
    <property type="match status" value="1"/>
</dbReference>
<dbReference type="CDD" id="cd07377">
    <property type="entry name" value="WHTH_GntR"/>
    <property type="match status" value="1"/>
</dbReference>
<gene>
    <name evidence="5" type="primary">gmuR</name>
    <name evidence="5" type="ORF">LACPI_1711</name>
</gene>
<dbReference type="InterPro" id="IPR050679">
    <property type="entry name" value="Bact_HTH_transcr_reg"/>
</dbReference>
<feature type="domain" description="HTH gntR-type" evidence="4">
    <location>
        <begin position="3"/>
        <end position="71"/>
    </location>
</feature>
<dbReference type="InterPro" id="IPR028978">
    <property type="entry name" value="Chorismate_lyase_/UTRA_dom_sf"/>
</dbReference>
<keyword evidence="2" id="KW-0238">DNA-binding</keyword>
<proteinExistence type="predicted"/>
<dbReference type="GO" id="GO:0045892">
    <property type="term" value="P:negative regulation of DNA-templated transcription"/>
    <property type="evidence" value="ECO:0007669"/>
    <property type="project" value="TreeGrafter"/>
</dbReference>
<name>A0A0D6DYR9_9LACT</name>
<dbReference type="InterPro" id="IPR036388">
    <property type="entry name" value="WH-like_DNA-bd_sf"/>
</dbReference>
<evidence type="ECO:0000256" key="2">
    <source>
        <dbReference type="ARBA" id="ARBA00023125"/>
    </source>
</evidence>
<dbReference type="Pfam" id="PF00392">
    <property type="entry name" value="GntR"/>
    <property type="match status" value="1"/>
</dbReference>
<dbReference type="PANTHER" id="PTHR44846:SF5">
    <property type="entry name" value="HTH-TYPE TRANSCRIPTIONAL REGULATOR GMUR"/>
    <property type="match status" value="1"/>
</dbReference>
<dbReference type="SUPFAM" id="SSF64288">
    <property type="entry name" value="Chorismate lyase-like"/>
    <property type="match status" value="1"/>
</dbReference>
<dbReference type="HOGENOM" id="CLU_063236_5_0_9"/>
<evidence type="ECO:0000259" key="4">
    <source>
        <dbReference type="PROSITE" id="PS50949"/>
    </source>
</evidence>
<evidence type="ECO:0000256" key="1">
    <source>
        <dbReference type="ARBA" id="ARBA00023015"/>
    </source>
</evidence>
<dbReference type="Pfam" id="PF07702">
    <property type="entry name" value="UTRA"/>
    <property type="match status" value="1"/>
</dbReference>
<keyword evidence="1" id="KW-0805">Transcription regulation</keyword>
<reference evidence="6" key="1">
    <citation type="submission" date="2015-01" db="EMBL/GenBank/DDBJ databases">
        <authorList>
            <person name="Andreevskaya M."/>
        </authorList>
    </citation>
    <scope>NUCLEOTIDE SEQUENCE [LARGE SCALE GENOMIC DNA]</scope>
    <source>
        <strain evidence="6">MKFS47</strain>
    </source>
</reference>
<dbReference type="PROSITE" id="PS50949">
    <property type="entry name" value="HTH_GNTR"/>
    <property type="match status" value="1"/>
</dbReference>
<dbReference type="GO" id="GO:0003700">
    <property type="term" value="F:DNA-binding transcription factor activity"/>
    <property type="evidence" value="ECO:0007669"/>
    <property type="project" value="InterPro"/>
</dbReference>
<dbReference type="EMBL" id="LN774769">
    <property type="protein sequence ID" value="CEN28911.1"/>
    <property type="molecule type" value="Genomic_DNA"/>
</dbReference>
<dbReference type="SUPFAM" id="SSF46785">
    <property type="entry name" value="Winged helix' DNA-binding domain"/>
    <property type="match status" value="1"/>
</dbReference>
<dbReference type="AlphaFoldDB" id="A0A0D6DYR9"/>
<evidence type="ECO:0000256" key="3">
    <source>
        <dbReference type="ARBA" id="ARBA00023163"/>
    </source>
</evidence>
<accession>A0A0D6DYR9</accession>
<dbReference type="STRING" id="1364.LP2241_50109"/>
<dbReference type="InterPro" id="IPR036390">
    <property type="entry name" value="WH_DNA-bd_sf"/>
</dbReference>
<evidence type="ECO:0000313" key="5">
    <source>
        <dbReference type="EMBL" id="CEN28911.1"/>
    </source>
</evidence>
<dbReference type="Gene3D" id="1.10.10.10">
    <property type="entry name" value="Winged helix-like DNA-binding domain superfamily/Winged helix DNA-binding domain"/>
    <property type="match status" value="1"/>
</dbReference>
<dbReference type="GO" id="GO:0003677">
    <property type="term" value="F:DNA binding"/>
    <property type="evidence" value="ECO:0007669"/>
    <property type="project" value="UniProtKB-KW"/>
</dbReference>
<dbReference type="Gene3D" id="3.40.1410.10">
    <property type="entry name" value="Chorismate lyase-like"/>
    <property type="match status" value="1"/>
</dbReference>
<evidence type="ECO:0000313" key="6">
    <source>
        <dbReference type="Proteomes" id="UP000033166"/>
    </source>
</evidence>
<dbReference type="RefSeq" id="WP_047915959.1">
    <property type="nucleotide sequence ID" value="NZ_LN774769.1"/>
</dbReference>
<dbReference type="InterPro" id="IPR011663">
    <property type="entry name" value="UTRA"/>
</dbReference>
<keyword evidence="3" id="KW-0804">Transcription</keyword>
<dbReference type="Proteomes" id="UP000033166">
    <property type="component" value="Chromosome I"/>
</dbReference>
<protein>
    <submittedName>
        <fullName evidence="5">HTH-type transcriptional regulator GmuR</fullName>
    </submittedName>
</protein>
<dbReference type="SMART" id="SM00866">
    <property type="entry name" value="UTRA"/>
    <property type="match status" value="1"/>
</dbReference>
<organism evidence="5 6">
    <name type="scientific">Pseudolactococcus piscium MKFS47</name>
    <dbReference type="NCBI Taxonomy" id="297352"/>
    <lineage>
        <taxon>Bacteria</taxon>
        <taxon>Bacillati</taxon>
        <taxon>Bacillota</taxon>
        <taxon>Bacilli</taxon>
        <taxon>Lactobacillales</taxon>
        <taxon>Streptococcaceae</taxon>
        <taxon>Pseudolactococcus</taxon>
    </lineage>
</organism>
<dbReference type="InterPro" id="IPR000524">
    <property type="entry name" value="Tscrpt_reg_HTH_GntR"/>
</dbReference>